<dbReference type="GO" id="GO:0003677">
    <property type="term" value="F:DNA binding"/>
    <property type="evidence" value="ECO:0007669"/>
    <property type="project" value="InterPro"/>
</dbReference>
<comment type="caution">
    <text evidence="1">The sequence shown here is derived from an EMBL/GenBank/DDBJ whole genome shotgun (WGS) entry which is preliminary data.</text>
</comment>
<accession>A0A403T549</accession>
<name>A0A403T549_SALER</name>
<sequence length="94" mass="10226">MKLGEYLRNSGLSQRDFGNKVGASQGMVSHVLNGRARLTGRNTLLWSKSTVGCDISFTAEGEKVINIGLYFNDGKPLHFSLSYLGVEGSQPSFI</sequence>
<evidence type="ECO:0000313" key="1">
    <source>
        <dbReference type="EMBL" id="MMS78891.1"/>
    </source>
</evidence>
<gene>
    <name evidence="1" type="ORF">D9O31_20785</name>
</gene>
<dbReference type="InterPro" id="IPR001387">
    <property type="entry name" value="Cro/C1-type_HTH"/>
</dbReference>
<dbReference type="Proteomes" id="UP000839526">
    <property type="component" value="Unassembled WGS sequence"/>
</dbReference>
<proteinExistence type="predicted"/>
<organism evidence="1">
    <name type="scientific">Salmonella enterica</name>
    <name type="common">Salmonella choleraesuis</name>
    <dbReference type="NCBI Taxonomy" id="28901"/>
    <lineage>
        <taxon>Bacteria</taxon>
        <taxon>Pseudomonadati</taxon>
        <taxon>Pseudomonadota</taxon>
        <taxon>Gammaproteobacteria</taxon>
        <taxon>Enterobacterales</taxon>
        <taxon>Enterobacteriaceae</taxon>
        <taxon>Salmonella</taxon>
    </lineage>
</organism>
<reference evidence="1" key="1">
    <citation type="submission" date="2018-10" db="EMBL/GenBank/DDBJ databases">
        <authorList>
            <consortium name="PulseNet: The National Subtyping Network for Foodborne Disease Surveillance"/>
            <person name="Tarr C.L."/>
            <person name="Trees E."/>
            <person name="Katz L.S."/>
            <person name="Carleton-Romer H.A."/>
            <person name="Stroika S."/>
            <person name="Kucerova Z."/>
            <person name="Roache K.F."/>
            <person name="Sabol A.L."/>
            <person name="Besser J."/>
            <person name="Gerner-Smidt P."/>
        </authorList>
    </citation>
    <scope>NUCLEOTIDE SEQUENCE [LARGE SCALE GENOMIC DNA]</scope>
    <source>
        <strain evidence="1">PNUSAS052121</strain>
    </source>
</reference>
<protein>
    <submittedName>
        <fullName evidence="1">XRE family transcriptional regulator</fullName>
    </submittedName>
</protein>
<dbReference type="EMBL" id="RWAH01000025">
    <property type="protein sequence ID" value="MMS78891.1"/>
    <property type="molecule type" value="Genomic_DNA"/>
</dbReference>
<dbReference type="AlphaFoldDB" id="A0A403T549"/>
<dbReference type="CDD" id="cd00093">
    <property type="entry name" value="HTH_XRE"/>
    <property type="match status" value="1"/>
</dbReference>
<dbReference type="InterPro" id="IPR010982">
    <property type="entry name" value="Lambda_DNA-bd_dom_sf"/>
</dbReference>
<dbReference type="SUPFAM" id="SSF47413">
    <property type="entry name" value="lambda repressor-like DNA-binding domains"/>
    <property type="match status" value="1"/>
</dbReference>
<dbReference type="Gene3D" id="1.10.260.40">
    <property type="entry name" value="lambda repressor-like DNA-binding domains"/>
    <property type="match status" value="1"/>
</dbReference>